<dbReference type="GeneID" id="39583974"/>
<dbReference type="AlphaFoldDB" id="A0A3N2PNJ9"/>
<name>A0A3N2PNJ9_SODAK</name>
<organism evidence="3 4">
    <name type="scientific">Sodiomyces alkalinus (strain CBS 110278 / VKM F-3762 / F11)</name>
    <name type="common">Alkaliphilic filamentous fungus</name>
    <dbReference type="NCBI Taxonomy" id="1314773"/>
    <lineage>
        <taxon>Eukaryota</taxon>
        <taxon>Fungi</taxon>
        <taxon>Dikarya</taxon>
        <taxon>Ascomycota</taxon>
        <taxon>Pezizomycotina</taxon>
        <taxon>Sordariomycetes</taxon>
        <taxon>Hypocreomycetidae</taxon>
        <taxon>Glomerellales</taxon>
        <taxon>Plectosphaerellaceae</taxon>
        <taxon>Sodiomyces</taxon>
    </lineage>
</organism>
<keyword evidence="2" id="KW-0732">Signal</keyword>
<proteinExistence type="predicted"/>
<reference evidence="3 4" key="1">
    <citation type="journal article" date="2018" name="Mol. Ecol.">
        <title>The obligate alkalophilic soda-lake fungus Sodiomyces alkalinus has shifted to a protein diet.</title>
        <authorList>
            <person name="Grum-Grzhimaylo A.A."/>
            <person name="Falkoski D.L."/>
            <person name="van den Heuvel J."/>
            <person name="Valero-Jimenez C.A."/>
            <person name="Min B."/>
            <person name="Choi I.G."/>
            <person name="Lipzen A."/>
            <person name="Daum C.G."/>
            <person name="Aanen D.K."/>
            <person name="Tsang A."/>
            <person name="Henrissat B."/>
            <person name="Bilanenko E.N."/>
            <person name="de Vries R.P."/>
            <person name="van Kan J.A.L."/>
            <person name="Grigoriev I.V."/>
            <person name="Debets A.J.M."/>
        </authorList>
    </citation>
    <scope>NUCLEOTIDE SEQUENCE [LARGE SCALE GENOMIC DNA]</scope>
    <source>
        <strain evidence="3 4">F11</strain>
    </source>
</reference>
<protein>
    <recommendedName>
        <fullName evidence="5">Secreted protein</fullName>
    </recommendedName>
</protein>
<dbReference type="EMBL" id="ML119060">
    <property type="protein sequence ID" value="ROT36095.1"/>
    <property type="molecule type" value="Genomic_DNA"/>
</dbReference>
<dbReference type="RefSeq" id="XP_028463901.1">
    <property type="nucleotide sequence ID" value="XM_028615497.1"/>
</dbReference>
<sequence>MWYFVSPSLFLQGVFGCPSVLVSSARDCTLKRVQRCSGRYTELLGRETGRLTGPPTKTGQGPPPPVVGATVQAGTSRVPSALGPTSSALPPAFVSSCAEKKRVRCGKGGAGPRWDRAPDGGD</sequence>
<dbReference type="Proteomes" id="UP000272025">
    <property type="component" value="Unassembled WGS sequence"/>
</dbReference>
<evidence type="ECO:0000313" key="4">
    <source>
        <dbReference type="Proteomes" id="UP000272025"/>
    </source>
</evidence>
<evidence type="ECO:0008006" key="5">
    <source>
        <dbReference type="Google" id="ProtNLM"/>
    </source>
</evidence>
<evidence type="ECO:0000256" key="2">
    <source>
        <dbReference type="SAM" id="SignalP"/>
    </source>
</evidence>
<keyword evidence="4" id="KW-1185">Reference proteome</keyword>
<evidence type="ECO:0000256" key="1">
    <source>
        <dbReference type="SAM" id="MobiDB-lite"/>
    </source>
</evidence>
<feature type="chain" id="PRO_5018232466" description="Secreted protein" evidence="2">
    <location>
        <begin position="17"/>
        <end position="122"/>
    </location>
</feature>
<evidence type="ECO:0000313" key="3">
    <source>
        <dbReference type="EMBL" id="ROT36095.1"/>
    </source>
</evidence>
<feature type="region of interest" description="Disordered" evidence="1">
    <location>
        <begin position="46"/>
        <end position="66"/>
    </location>
</feature>
<accession>A0A3N2PNJ9</accession>
<gene>
    <name evidence="3" type="ORF">SODALDRAFT_57753</name>
</gene>
<feature type="signal peptide" evidence="2">
    <location>
        <begin position="1"/>
        <end position="16"/>
    </location>
</feature>